<dbReference type="Gene3D" id="3.10.450.10">
    <property type="match status" value="1"/>
</dbReference>
<evidence type="ECO:0000313" key="5">
    <source>
        <dbReference type="EMBL" id="KAI5391961.1"/>
    </source>
</evidence>
<feature type="non-terminal residue" evidence="5">
    <location>
        <position position="121"/>
    </location>
</feature>
<proteinExistence type="predicted"/>
<dbReference type="Proteomes" id="UP001058974">
    <property type="component" value="Chromosome 7"/>
</dbReference>
<comment type="caution">
    <text evidence="5">The sequence shown here is derived from an EMBL/GenBank/DDBJ whole genome shotgun (WGS) entry which is preliminary data.</text>
</comment>
<dbReference type="Pfam" id="PF16845">
    <property type="entry name" value="SQAPI"/>
    <property type="match status" value="1"/>
</dbReference>
<keyword evidence="2" id="KW-0789">Thiol protease inhibitor</keyword>
<dbReference type="PANTHER" id="PTHR47364">
    <property type="entry name" value="CYSTEINE PROTEINASE INHIBITOR 5"/>
    <property type="match status" value="1"/>
</dbReference>
<dbReference type="AlphaFoldDB" id="A0A9D4VYG5"/>
<sequence length="121" mass="13921">CSLKIYQTNIMKFQSIVLLVILLASATMNQAIAGSWEPIENIGDIRYIRMARFAVTMYDRQEGATLEFERIIKGEYQVVVERQYFRLILSAKNGSSSDNYEAVVWVPLLSLLLHLDSFKRV</sequence>
<dbReference type="InterPro" id="IPR046350">
    <property type="entry name" value="Cystatin_sf"/>
</dbReference>
<keyword evidence="6" id="KW-1185">Reference proteome</keyword>
<evidence type="ECO:0000313" key="6">
    <source>
        <dbReference type="Proteomes" id="UP001058974"/>
    </source>
</evidence>
<dbReference type="EMBL" id="JAMSHJ010000007">
    <property type="protein sequence ID" value="KAI5391961.1"/>
    <property type="molecule type" value="Genomic_DNA"/>
</dbReference>
<reference evidence="5 6" key="1">
    <citation type="journal article" date="2022" name="Nat. Genet.">
        <title>Improved pea reference genome and pan-genome highlight genomic features and evolutionary characteristics.</title>
        <authorList>
            <person name="Yang T."/>
            <person name="Liu R."/>
            <person name="Luo Y."/>
            <person name="Hu S."/>
            <person name="Wang D."/>
            <person name="Wang C."/>
            <person name="Pandey M.K."/>
            <person name="Ge S."/>
            <person name="Xu Q."/>
            <person name="Li N."/>
            <person name="Li G."/>
            <person name="Huang Y."/>
            <person name="Saxena R.K."/>
            <person name="Ji Y."/>
            <person name="Li M."/>
            <person name="Yan X."/>
            <person name="He Y."/>
            <person name="Liu Y."/>
            <person name="Wang X."/>
            <person name="Xiang C."/>
            <person name="Varshney R.K."/>
            <person name="Ding H."/>
            <person name="Gao S."/>
            <person name="Zong X."/>
        </authorList>
    </citation>
    <scope>NUCLEOTIDE SEQUENCE [LARGE SCALE GENOMIC DNA]</scope>
    <source>
        <strain evidence="5 6">cv. Zhongwan 6</strain>
    </source>
</reference>
<evidence type="ECO:0000256" key="1">
    <source>
        <dbReference type="ARBA" id="ARBA00022690"/>
    </source>
</evidence>
<name>A0A9D4VYG5_PEA</name>
<evidence type="ECO:0000256" key="3">
    <source>
        <dbReference type="SAM" id="SignalP"/>
    </source>
</evidence>
<evidence type="ECO:0000259" key="4">
    <source>
        <dbReference type="Pfam" id="PF16845"/>
    </source>
</evidence>
<organism evidence="5 6">
    <name type="scientific">Pisum sativum</name>
    <name type="common">Garden pea</name>
    <name type="synonym">Lathyrus oleraceus</name>
    <dbReference type="NCBI Taxonomy" id="3888"/>
    <lineage>
        <taxon>Eukaryota</taxon>
        <taxon>Viridiplantae</taxon>
        <taxon>Streptophyta</taxon>
        <taxon>Embryophyta</taxon>
        <taxon>Tracheophyta</taxon>
        <taxon>Spermatophyta</taxon>
        <taxon>Magnoliopsida</taxon>
        <taxon>eudicotyledons</taxon>
        <taxon>Gunneridae</taxon>
        <taxon>Pentapetalae</taxon>
        <taxon>rosids</taxon>
        <taxon>fabids</taxon>
        <taxon>Fabales</taxon>
        <taxon>Fabaceae</taxon>
        <taxon>Papilionoideae</taxon>
        <taxon>50 kb inversion clade</taxon>
        <taxon>NPAAA clade</taxon>
        <taxon>Hologalegina</taxon>
        <taxon>IRL clade</taxon>
        <taxon>Fabeae</taxon>
        <taxon>Lathyrus</taxon>
    </lineage>
</organism>
<feature type="domain" description="Cystatin" evidence="4">
    <location>
        <begin position="39"/>
        <end position="121"/>
    </location>
</feature>
<gene>
    <name evidence="5" type="ORF">KIW84_076671</name>
</gene>
<dbReference type="GO" id="GO:0004869">
    <property type="term" value="F:cysteine-type endopeptidase inhibitor activity"/>
    <property type="evidence" value="ECO:0007669"/>
    <property type="project" value="UniProtKB-KW"/>
</dbReference>
<keyword evidence="1" id="KW-0646">Protease inhibitor</keyword>
<feature type="signal peptide" evidence="3">
    <location>
        <begin position="1"/>
        <end position="33"/>
    </location>
</feature>
<dbReference type="InterPro" id="IPR000010">
    <property type="entry name" value="Cystatin_dom"/>
</dbReference>
<keyword evidence="3" id="KW-0732">Signal</keyword>
<accession>A0A9D4VYG5</accession>
<evidence type="ECO:0000256" key="2">
    <source>
        <dbReference type="ARBA" id="ARBA00022704"/>
    </source>
</evidence>
<dbReference type="SUPFAM" id="SSF54403">
    <property type="entry name" value="Cystatin/monellin"/>
    <property type="match status" value="1"/>
</dbReference>
<dbReference type="Gramene" id="Psat07G0667100-T1">
    <property type="protein sequence ID" value="KAI5391961.1"/>
    <property type="gene ID" value="KIW84_076671"/>
</dbReference>
<feature type="chain" id="PRO_5039038548" description="Cystatin domain-containing protein" evidence="3">
    <location>
        <begin position="34"/>
        <end position="121"/>
    </location>
</feature>
<protein>
    <recommendedName>
        <fullName evidence="4">Cystatin domain-containing protein</fullName>
    </recommendedName>
</protein>
<dbReference type="PANTHER" id="PTHR47364:SF2">
    <property type="entry name" value="CYSTEINE PROTEINASE INHIBITOR 5"/>
    <property type="match status" value="1"/>
</dbReference>